<dbReference type="AlphaFoldDB" id="A0A914GTD1"/>
<dbReference type="Proteomes" id="UP000887572">
    <property type="component" value="Unplaced"/>
</dbReference>
<proteinExistence type="predicted"/>
<protein>
    <submittedName>
        <fullName evidence="3">Uncharacterized protein</fullName>
    </submittedName>
</protein>
<feature type="compositionally biased region" description="Low complexity" evidence="1">
    <location>
        <begin position="354"/>
        <end position="365"/>
    </location>
</feature>
<name>A0A914GTD1_GLORO</name>
<feature type="compositionally biased region" description="Low complexity" evidence="1">
    <location>
        <begin position="115"/>
        <end position="124"/>
    </location>
</feature>
<feature type="compositionally biased region" description="Basic and acidic residues" evidence="1">
    <location>
        <begin position="245"/>
        <end position="259"/>
    </location>
</feature>
<feature type="region of interest" description="Disordered" evidence="1">
    <location>
        <begin position="211"/>
        <end position="366"/>
    </location>
</feature>
<evidence type="ECO:0000256" key="1">
    <source>
        <dbReference type="SAM" id="MobiDB-lite"/>
    </source>
</evidence>
<feature type="compositionally biased region" description="Basic and acidic residues" evidence="1">
    <location>
        <begin position="386"/>
        <end position="406"/>
    </location>
</feature>
<reference evidence="3" key="1">
    <citation type="submission" date="2022-11" db="UniProtKB">
        <authorList>
            <consortium name="WormBaseParasite"/>
        </authorList>
    </citation>
    <scope>IDENTIFICATION</scope>
</reference>
<feature type="compositionally biased region" description="Low complexity" evidence="1">
    <location>
        <begin position="320"/>
        <end position="346"/>
    </location>
</feature>
<feature type="compositionally biased region" description="Acidic residues" evidence="1">
    <location>
        <begin position="143"/>
        <end position="156"/>
    </location>
</feature>
<accession>A0A914GTD1</accession>
<feature type="compositionally biased region" description="Basic and acidic residues" evidence="1">
    <location>
        <begin position="270"/>
        <end position="292"/>
    </location>
</feature>
<sequence length="648" mass="73386">MSDDGSNYFFVVLPSNVTDYADNATSKYRVHLPKPVQFRGAWVCGLYSIQYPHSWASTVGTVADQWIDVHYLGGRTVRMNMPKTSQSTTHGLQEYLNDTIAMAAVTPPDSEPRQHQQQQQQLQQRNKRSAAEPTEELRQHQQEEEEEEARADDTSDSDISLNKRMTTENFEKNNGNNDDDDDDDDDAKTDDGGSVVCTKTGKRIVCRRTKAPVPSVDEGNVQEKTTTMDKAAKVVPEAPQSRPLSHGEKLRDMVKERLKSQQQQQQHNQEQQRNEENLTEKAKDTTTTDKKLPTALEEEEKRTASRTRGKSLKEKLVKATPRTPTTTTPTTTTPKTTETPGTTTKPIGEEEKITTTTTTTTIPKTTHGEALADLLEKSNNEKDKTLHVVKTHEEAAPHKDLKSRDEKEEEEEEAKTSPNPPKTTHGDVLYELLEIQKQKKEREKELAETKTRADTLSELLKKSRTETEERERELATTKTRGEALAELLEKSRRTGLKESNADIQFLYRNDIDRFQVSLDDPEIDHLSMSQQLAYVLGFPNKERVEREEIAKYGVDLRGGFTSFAVYASGLTRSVILGNSLSSLLRIVATDGEYGQVVERIYDNPMFIPVQPREINELQIELRMMDGQLVPFDYGTVLITLVFKKVVNF</sequence>
<feature type="region of interest" description="Disordered" evidence="1">
    <location>
        <begin position="457"/>
        <end position="478"/>
    </location>
</feature>
<dbReference type="WBParaSite" id="Gr19_v10_g10570.t1">
    <property type="protein sequence ID" value="Gr19_v10_g10570.t1"/>
    <property type="gene ID" value="Gr19_v10_g10570"/>
</dbReference>
<keyword evidence="2" id="KW-1185">Reference proteome</keyword>
<evidence type="ECO:0000313" key="2">
    <source>
        <dbReference type="Proteomes" id="UP000887572"/>
    </source>
</evidence>
<feature type="region of interest" description="Disordered" evidence="1">
    <location>
        <begin position="386"/>
        <end position="427"/>
    </location>
</feature>
<feature type="compositionally biased region" description="Acidic residues" evidence="1">
    <location>
        <begin position="177"/>
        <end position="188"/>
    </location>
</feature>
<evidence type="ECO:0000313" key="3">
    <source>
        <dbReference type="WBParaSite" id="Gr19_v10_g10570.t1"/>
    </source>
</evidence>
<organism evidence="2 3">
    <name type="scientific">Globodera rostochiensis</name>
    <name type="common">Golden nematode worm</name>
    <name type="synonym">Heterodera rostochiensis</name>
    <dbReference type="NCBI Taxonomy" id="31243"/>
    <lineage>
        <taxon>Eukaryota</taxon>
        <taxon>Metazoa</taxon>
        <taxon>Ecdysozoa</taxon>
        <taxon>Nematoda</taxon>
        <taxon>Chromadorea</taxon>
        <taxon>Rhabditida</taxon>
        <taxon>Tylenchina</taxon>
        <taxon>Tylenchomorpha</taxon>
        <taxon>Tylenchoidea</taxon>
        <taxon>Heteroderidae</taxon>
        <taxon>Heteroderinae</taxon>
        <taxon>Globodera</taxon>
    </lineage>
</organism>
<feature type="region of interest" description="Disordered" evidence="1">
    <location>
        <begin position="106"/>
        <end position="196"/>
    </location>
</feature>